<evidence type="ECO:0000256" key="3">
    <source>
        <dbReference type="ARBA" id="ARBA00023004"/>
    </source>
</evidence>
<comment type="similarity">
    <text evidence="4">Belongs to the cyclic nucleotide phosphodiesterase class-III family.</text>
</comment>
<comment type="caution">
    <text evidence="6">The sequence shown here is derived from an EMBL/GenBank/DDBJ whole genome shotgun (WGS) entry which is preliminary data.</text>
</comment>
<dbReference type="EMBL" id="JAAAWO010000014">
    <property type="protein sequence ID" value="NDW16965.1"/>
    <property type="molecule type" value="Genomic_DNA"/>
</dbReference>
<keyword evidence="7" id="KW-1185">Reference proteome</keyword>
<evidence type="ECO:0000256" key="1">
    <source>
        <dbReference type="ARBA" id="ARBA00022723"/>
    </source>
</evidence>
<dbReference type="PANTHER" id="PTHR42988">
    <property type="entry name" value="PHOSPHOHYDROLASE"/>
    <property type="match status" value="1"/>
</dbReference>
<gene>
    <name evidence="6" type="ORF">GTQ48_15730</name>
</gene>
<feature type="domain" description="Calcineurin-like phosphoesterase" evidence="5">
    <location>
        <begin position="3"/>
        <end position="204"/>
    </location>
</feature>
<dbReference type="Proteomes" id="UP000471381">
    <property type="component" value="Unassembled WGS sequence"/>
</dbReference>
<dbReference type="InterPro" id="IPR050884">
    <property type="entry name" value="CNP_phosphodiesterase-III"/>
</dbReference>
<proteinExistence type="inferred from homology"/>
<dbReference type="RefSeq" id="WP_163107520.1">
    <property type="nucleotide sequence ID" value="NZ_JAAAWO010000014.1"/>
</dbReference>
<keyword evidence="3" id="KW-0408">Iron</keyword>
<evidence type="ECO:0000313" key="6">
    <source>
        <dbReference type="EMBL" id="NDW16965.1"/>
    </source>
</evidence>
<keyword evidence="2" id="KW-0378">Hydrolase</keyword>
<dbReference type="Gene3D" id="3.60.21.10">
    <property type="match status" value="1"/>
</dbReference>
<dbReference type="GO" id="GO:0046872">
    <property type="term" value="F:metal ion binding"/>
    <property type="evidence" value="ECO:0007669"/>
    <property type="project" value="UniProtKB-KW"/>
</dbReference>
<evidence type="ECO:0000313" key="7">
    <source>
        <dbReference type="Proteomes" id="UP000471381"/>
    </source>
</evidence>
<sequence>MKTVIQFSDCHLLHDTSRKGYGGISPYHSLECLLTQLAQSGNTEKVSTEVADVVLITGDISGDDSPASYTHFLNLMERFVDVPWYVIAGNHDANPHYDEYLVPHTLSSKSPLHIGNWCIHGLDTRPKHMARGAQGEIDTLELTCIERALSAHTHQHHLLALHHHILPSNSWMDKHNLVNAERLIEWLDSVKVINHIIHGHVHSPLRQQVGRDNINSFGCPSSCWQWEMQADFGVSNEQPGYHHICLYDDGDASVSIKRLS</sequence>
<keyword evidence="1" id="KW-0479">Metal-binding</keyword>
<dbReference type="PANTHER" id="PTHR42988:SF2">
    <property type="entry name" value="CYCLIC NUCLEOTIDE PHOSPHODIESTERASE CBUA0032-RELATED"/>
    <property type="match status" value="1"/>
</dbReference>
<dbReference type="InterPro" id="IPR004843">
    <property type="entry name" value="Calcineurin-like_PHP"/>
</dbReference>
<dbReference type="SUPFAM" id="SSF56300">
    <property type="entry name" value="Metallo-dependent phosphatases"/>
    <property type="match status" value="1"/>
</dbReference>
<accession>A0A6N9TLF4</accession>
<evidence type="ECO:0000259" key="5">
    <source>
        <dbReference type="Pfam" id="PF00149"/>
    </source>
</evidence>
<name>A0A6N9TLF4_9ALTE</name>
<dbReference type="Pfam" id="PF00149">
    <property type="entry name" value="Metallophos"/>
    <property type="match status" value="1"/>
</dbReference>
<evidence type="ECO:0000256" key="2">
    <source>
        <dbReference type="ARBA" id="ARBA00022801"/>
    </source>
</evidence>
<dbReference type="GO" id="GO:0016787">
    <property type="term" value="F:hydrolase activity"/>
    <property type="evidence" value="ECO:0007669"/>
    <property type="project" value="UniProtKB-KW"/>
</dbReference>
<organism evidence="6 7">
    <name type="scientific">Alteromonas genovensis</name>
    <dbReference type="NCBI Taxonomy" id="471225"/>
    <lineage>
        <taxon>Bacteria</taxon>
        <taxon>Pseudomonadati</taxon>
        <taxon>Pseudomonadota</taxon>
        <taxon>Gammaproteobacteria</taxon>
        <taxon>Alteromonadales</taxon>
        <taxon>Alteromonadaceae</taxon>
        <taxon>Alteromonas/Salinimonas group</taxon>
        <taxon>Alteromonas</taxon>
    </lineage>
</organism>
<protein>
    <submittedName>
        <fullName evidence="6">3',5'-cyclic-nucleotide phosphodiesterase</fullName>
    </submittedName>
</protein>
<reference evidence="6 7" key="1">
    <citation type="submission" date="2020-01" db="EMBL/GenBank/DDBJ databases">
        <title>Genomes of bacteria type strains.</title>
        <authorList>
            <person name="Chen J."/>
            <person name="Zhu S."/>
            <person name="Yang J."/>
        </authorList>
    </citation>
    <scope>NUCLEOTIDE SEQUENCE [LARGE SCALE GENOMIC DNA]</scope>
    <source>
        <strain evidence="6 7">LMG 24078</strain>
    </source>
</reference>
<dbReference type="AlphaFoldDB" id="A0A6N9TLF4"/>
<dbReference type="InterPro" id="IPR029052">
    <property type="entry name" value="Metallo-depent_PP-like"/>
</dbReference>
<evidence type="ECO:0000256" key="4">
    <source>
        <dbReference type="ARBA" id="ARBA00025742"/>
    </source>
</evidence>